<dbReference type="EMBL" id="JAUJYO010000020">
    <property type="protein sequence ID" value="KAK1285669.1"/>
    <property type="molecule type" value="Genomic_DNA"/>
</dbReference>
<gene>
    <name evidence="3" type="ORF">QJS10_CPB20g01137</name>
</gene>
<keyword evidence="4" id="KW-1185">Reference proteome</keyword>
<organism evidence="3 4">
    <name type="scientific">Acorus calamus</name>
    <name type="common">Sweet flag</name>
    <dbReference type="NCBI Taxonomy" id="4465"/>
    <lineage>
        <taxon>Eukaryota</taxon>
        <taxon>Viridiplantae</taxon>
        <taxon>Streptophyta</taxon>
        <taxon>Embryophyta</taxon>
        <taxon>Tracheophyta</taxon>
        <taxon>Spermatophyta</taxon>
        <taxon>Magnoliopsida</taxon>
        <taxon>Liliopsida</taxon>
        <taxon>Acoraceae</taxon>
        <taxon>Acorus</taxon>
    </lineage>
</organism>
<dbReference type="GO" id="GO:0005886">
    <property type="term" value="C:plasma membrane"/>
    <property type="evidence" value="ECO:0007669"/>
    <property type="project" value="TreeGrafter"/>
</dbReference>
<dbReference type="InterPro" id="IPR025659">
    <property type="entry name" value="Tubby-like_C"/>
</dbReference>
<evidence type="ECO:0000256" key="2">
    <source>
        <dbReference type="RuleBase" id="RU363116"/>
    </source>
</evidence>
<name>A0AAV9CAQ7_ACOCL</name>
<reference evidence="3" key="2">
    <citation type="submission" date="2023-06" db="EMBL/GenBank/DDBJ databases">
        <authorList>
            <person name="Ma L."/>
            <person name="Liu K.-W."/>
            <person name="Li Z."/>
            <person name="Hsiao Y.-Y."/>
            <person name="Qi Y."/>
            <person name="Fu T."/>
            <person name="Tang G."/>
            <person name="Zhang D."/>
            <person name="Sun W.-H."/>
            <person name="Liu D.-K."/>
            <person name="Li Y."/>
            <person name="Chen G.-Z."/>
            <person name="Liu X.-D."/>
            <person name="Liao X.-Y."/>
            <person name="Jiang Y.-T."/>
            <person name="Yu X."/>
            <person name="Hao Y."/>
            <person name="Huang J."/>
            <person name="Zhao X.-W."/>
            <person name="Ke S."/>
            <person name="Chen Y.-Y."/>
            <person name="Wu W.-L."/>
            <person name="Hsu J.-L."/>
            <person name="Lin Y.-F."/>
            <person name="Huang M.-D."/>
            <person name="Li C.-Y."/>
            <person name="Huang L."/>
            <person name="Wang Z.-W."/>
            <person name="Zhao X."/>
            <person name="Zhong W.-Y."/>
            <person name="Peng D.-H."/>
            <person name="Ahmad S."/>
            <person name="Lan S."/>
            <person name="Zhang J.-S."/>
            <person name="Tsai W.-C."/>
            <person name="Van De Peer Y."/>
            <person name="Liu Z.-J."/>
        </authorList>
    </citation>
    <scope>NUCLEOTIDE SEQUENCE</scope>
    <source>
        <strain evidence="3">CP</strain>
        <tissue evidence="3">Leaves</tissue>
    </source>
</reference>
<dbReference type="InterPro" id="IPR005552">
    <property type="entry name" value="Scramblase"/>
</dbReference>
<evidence type="ECO:0000313" key="3">
    <source>
        <dbReference type="EMBL" id="KAK1285669.1"/>
    </source>
</evidence>
<comment type="caution">
    <text evidence="3">The sequence shown here is derived from an EMBL/GenBank/DDBJ whole genome shotgun (WGS) entry which is preliminary data.</text>
</comment>
<dbReference type="AlphaFoldDB" id="A0AAV9CAQ7"/>
<dbReference type="SUPFAM" id="SSF54518">
    <property type="entry name" value="Tubby C-terminal domain-like"/>
    <property type="match status" value="1"/>
</dbReference>
<evidence type="ECO:0000256" key="1">
    <source>
        <dbReference type="ARBA" id="ARBA00005350"/>
    </source>
</evidence>
<reference evidence="3" key="1">
    <citation type="journal article" date="2023" name="Nat. Commun.">
        <title>Diploid and tetraploid genomes of Acorus and the evolution of monocots.</title>
        <authorList>
            <person name="Ma L."/>
            <person name="Liu K.W."/>
            <person name="Li Z."/>
            <person name="Hsiao Y.Y."/>
            <person name="Qi Y."/>
            <person name="Fu T."/>
            <person name="Tang G.D."/>
            <person name="Zhang D."/>
            <person name="Sun W.H."/>
            <person name="Liu D.K."/>
            <person name="Li Y."/>
            <person name="Chen G.Z."/>
            <person name="Liu X.D."/>
            <person name="Liao X.Y."/>
            <person name="Jiang Y.T."/>
            <person name="Yu X."/>
            <person name="Hao Y."/>
            <person name="Huang J."/>
            <person name="Zhao X.W."/>
            <person name="Ke S."/>
            <person name="Chen Y.Y."/>
            <person name="Wu W.L."/>
            <person name="Hsu J.L."/>
            <person name="Lin Y.F."/>
            <person name="Huang M.D."/>
            <person name="Li C.Y."/>
            <person name="Huang L."/>
            <person name="Wang Z.W."/>
            <person name="Zhao X."/>
            <person name="Zhong W.Y."/>
            <person name="Peng D.H."/>
            <person name="Ahmad S."/>
            <person name="Lan S."/>
            <person name="Zhang J.S."/>
            <person name="Tsai W.C."/>
            <person name="Van de Peer Y."/>
            <person name="Liu Z.J."/>
        </authorList>
    </citation>
    <scope>NUCLEOTIDE SEQUENCE</scope>
    <source>
        <strain evidence="3">CP</strain>
    </source>
</reference>
<dbReference type="PANTHER" id="PTHR23248">
    <property type="entry name" value="PHOSPHOLIPID SCRAMBLASE-RELATED"/>
    <property type="match status" value="1"/>
</dbReference>
<evidence type="ECO:0000313" key="4">
    <source>
        <dbReference type="Proteomes" id="UP001180020"/>
    </source>
</evidence>
<proteinExistence type="inferred from homology"/>
<accession>A0AAV9CAQ7</accession>
<protein>
    <recommendedName>
        <fullName evidence="2">Phospholipid scramblase</fullName>
    </recommendedName>
</protein>
<dbReference type="GO" id="GO:0017128">
    <property type="term" value="F:phospholipid scramblase activity"/>
    <property type="evidence" value="ECO:0007669"/>
    <property type="project" value="InterPro"/>
</dbReference>
<comment type="similarity">
    <text evidence="1 2">Belongs to the phospholipid scramblase family.</text>
</comment>
<dbReference type="PANTHER" id="PTHR23248:SF9">
    <property type="entry name" value="PHOSPHOLIPID SCRAMBLASE"/>
    <property type="match status" value="1"/>
</dbReference>
<sequence>MRWVKKWSISPIHNKLKNGNFKFGAKDEIFKFEASPFHSMDQCRFHALSSNMIPNNKPSMKPYKAVLQQNSMTFVRSYGRPPVQDEPSLSREWFVQLWLMERRMKASLGKKKGIVRHVRSQGGLEEVDIQQEVPLYQPPISQSITGLLMPESPEEMKMAPLLARANLLITRDIEWANIMFGFEQENRYAVVDASYPQSPVGYIREQSNLIFRQLLRTRRPFIAHISDALGNELFRVRRPFWLINSSIYVEIDGKEVGVVHRRWHLWRRVYDLYVGYKQFAVVENPGFWNWTFTLKDDKDDVLAQIDRDWRGFGLEVFTDAGLYVIRFGNVDPRSRVGLAAQVEELEVARPLTLSERAVAVALAVSLDNDYFSRSGGWGLPFLIATE</sequence>
<dbReference type="Proteomes" id="UP001180020">
    <property type="component" value="Unassembled WGS sequence"/>
</dbReference>
<dbReference type="Pfam" id="PF03803">
    <property type="entry name" value="Scramblase"/>
    <property type="match status" value="1"/>
</dbReference>